<feature type="transmembrane region" description="Helical" evidence="1">
    <location>
        <begin position="45"/>
        <end position="62"/>
    </location>
</feature>
<keyword evidence="1" id="KW-1133">Transmembrane helix</keyword>
<keyword evidence="1" id="KW-0472">Membrane</keyword>
<evidence type="ECO:0000313" key="2">
    <source>
        <dbReference type="EMBL" id="KAK7756283.1"/>
    </source>
</evidence>
<name>A0AAN9UXQ5_9PEZI</name>
<comment type="caution">
    <text evidence="2">The sequence shown here is derived from an EMBL/GenBank/DDBJ whole genome shotgun (WGS) entry which is preliminary data.</text>
</comment>
<gene>
    <name evidence="2" type="ORF">SLS62_001509</name>
</gene>
<dbReference type="AlphaFoldDB" id="A0AAN9UXQ5"/>
<dbReference type="Proteomes" id="UP001320420">
    <property type="component" value="Unassembled WGS sequence"/>
</dbReference>
<protein>
    <submittedName>
        <fullName evidence="2">Uncharacterized protein</fullName>
    </submittedName>
</protein>
<feature type="transmembrane region" description="Helical" evidence="1">
    <location>
        <begin position="6"/>
        <end position="25"/>
    </location>
</feature>
<proteinExistence type="predicted"/>
<dbReference type="EMBL" id="JAKJXP020000007">
    <property type="protein sequence ID" value="KAK7756283.1"/>
    <property type="molecule type" value="Genomic_DNA"/>
</dbReference>
<feature type="transmembrane region" description="Helical" evidence="1">
    <location>
        <begin position="130"/>
        <end position="150"/>
    </location>
</feature>
<organism evidence="2 3">
    <name type="scientific">Diatrype stigma</name>
    <dbReference type="NCBI Taxonomy" id="117547"/>
    <lineage>
        <taxon>Eukaryota</taxon>
        <taxon>Fungi</taxon>
        <taxon>Dikarya</taxon>
        <taxon>Ascomycota</taxon>
        <taxon>Pezizomycotina</taxon>
        <taxon>Sordariomycetes</taxon>
        <taxon>Xylariomycetidae</taxon>
        <taxon>Xylariales</taxon>
        <taxon>Diatrypaceae</taxon>
        <taxon>Diatrype</taxon>
    </lineage>
</organism>
<evidence type="ECO:0000313" key="3">
    <source>
        <dbReference type="Proteomes" id="UP001320420"/>
    </source>
</evidence>
<keyword evidence="1" id="KW-0812">Transmembrane</keyword>
<keyword evidence="3" id="KW-1185">Reference proteome</keyword>
<accession>A0AAN9UXQ5</accession>
<evidence type="ECO:0000256" key="1">
    <source>
        <dbReference type="SAM" id="Phobius"/>
    </source>
</evidence>
<reference evidence="2 3" key="1">
    <citation type="submission" date="2024-02" db="EMBL/GenBank/DDBJ databases">
        <title>De novo assembly and annotation of 12 fungi associated with fruit tree decline syndrome in Ontario, Canada.</title>
        <authorList>
            <person name="Sulman M."/>
            <person name="Ellouze W."/>
            <person name="Ilyukhin E."/>
        </authorList>
    </citation>
    <scope>NUCLEOTIDE SEQUENCE [LARGE SCALE GENOMIC DNA]</scope>
    <source>
        <strain evidence="2 3">M11/M66-122</strain>
    </source>
</reference>
<sequence length="154" mass="16267">MITPTQAPFALHAVVETAAALSFIFTPEKQLPACSPAARLILRQYGGLLLSSSAVCLAVLLLEPAEPGFGNSSSTTCRWIAAALGTYHVWPCYRAYARLRIANVGGRGLTSPEKEEENKTDSSSTLGGPVAHLAVHLICLGGFACAFAFGDWSQ</sequence>